<dbReference type="SUPFAM" id="SSF56112">
    <property type="entry name" value="Protein kinase-like (PK-like)"/>
    <property type="match status" value="1"/>
</dbReference>
<dbReference type="RefSeq" id="WP_377253775.1">
    <property type="nucleotide sequence ID" value="NZ_JBHLUH010000049.1"/>
</dbReference>
<organism evidence="2 3">
    <name type="scientific">Phytohabitans kaempferiae</name>
    <dbReference type="NCBI Taxonomy" id="1620943"/>
    <lineage>
        <taxon>Bacteria</taxon>
        <taxon>Bacillati</taxon>
        <taxon>Actinomycetota</taxon>
        <taxon>Actinomycetes</taxon>
        <taxon>Micromonosporales</taxon>
        <taxon>Micromonosporaceae</taxon>
    </lineage>
</organism>
<name>A0ABV6M7T3_9ACTN</name>
<dbReference type="InterPro" id="IPR011009">
    <property type="entry name" value="Kinase-like_dom_sf"/>
</dbReference>
<comment type="caution">
    <text evidence="2">The sequence shown here is derived from an EMBL/GenBank/DDBJ whole genome shotgun (WGS) entry which is preliminary data.</text>
</comment>
<accession>A0ABV6M7T3</accession>
<keyword evidence="3" id="KW-1185">Reference proteome</keyword>
<feature type="domain" description="Aminoglycoside phosphotransferase" evidence="1">
    <location>
        <begin position="157"/>
        <end position="291"/>
    </location>
</feature>
<dbReference type="Pfam" id="PF01636">
    <property type="entry name" value="APH"/>
    <property type="match status" value="1"/>
</dbReference>
<dbReference type="InterPro" id="IPR002575">
    <property type="entry name" value="Aminoglycoside_PTrfase"/>
</dbReference>
<sequence length="655" mass="73818">MTPSFLSSGDFVPPRLTVIGKHSELTAGDVRRLVHLVVGEQQPKSDSRAGATIDVRVLQGGYSGLLVAMVYAPGRGLFILKGGPSDEIRLEHQNRVAFLGSADEWLVNNQLDGIYGPVDVEIRDQSESWSAMAYRYIGSRTYRELADYSEFGEFLQSFVRMPMAEGTPPERTVRACLYKVASLLVRNADLQNEEEGRPLVEYLPDVDWDRDINASLTTAAALWSDIEDLRDFRAWYTEAAAAVRVAPVADRRLIHGDAHLANILVNSVRAEVDLIDFGKGRQAHVFEDLARFEVDLILHTTPRHAHGGALVQDELLETVNLVGDDDFALRDSPDEPRHRRGLRMWRQELCAVLRGTSLPGAAMMYRWFLLSECLKRIRWVTKNGPVAAGVDMLSLLRMITALRRMLDGHRYAPETVISTTAEALTLLRCTAAYVPMHGHELLTNEKRNRAKETALHASADRGASVRITAETGYSYLATRGVFNSRIKRLLAAGASLQMVICNPYFLEAYGISASYDPDGRRLGSVVSDRLELHADLARKFEASLRGYEILREEYKNLVEVRLARFGIGATVLLTEQAYFFEPYFHASRNRRERVLFDTFELQFETGGLHMKRLLEETFSFHWNNADAVTDASQLEERCRRARTSVFEAWEATESQ</sequence>
<dbReference type="Gene3D" id="3.90.1200.10">
    <property type="match status" value="1"/>
</dbReference>
<evidence type="ECO:0000259" key="1">
    <source>
        <dbReference type="Pfam" id="PF01636"/>
    </source>
</evidence>
<dbReference type="EMBL" id="JBHLUH010000049">
    <property type="protein sequence ID" value="MFC0530619.1"/>
    <property type="molecule type" value="Genomic_DNA"/>
</dbReference>
<dbReference type="Proteomes" id="UP001589867">
    <property type="component" value="Unassembled WGS sequence"/>
</dbReference>
<evidence type="ECO:0000313" key="3">
    <source>
        <dbReference type="Proteomes" id="UP001589867"/>
    </source>
</evidence>
<evidence type="ECO:0000313" key="2">
    <source>
        <dbReference type="EMBL" id="MFC0530619.1"/>
    </source>
</evidence>
<protein>
    <submittedName>
        <fullName evidence="2">Phosphotransferase</fullName>
    </submittedName>
</protein>
<gene>
    <name evidence="2" type="ORF">ACFFIA_23435</name>
</gene>
<reference evidence="2 3" key="1">
    <citation type="submission" date="2024-09" db="EMBL/GenBank/DDBJ databases">
        <authorList>
            <person name="Sun Q."/>
            <person name="Mori K."/>
        </authorList>
    </citation>
    <scope>NUCLEOTIDE SEQUENCE [LARGE SCALE GENOMIC DNA]</scope>
    <source>
        <strain evidence="2 3">TBRC 3947</strain>
    </source>
</reference>
<proteinExistence type="predicted"/>